<accession>A0A8S5QKI8</accession>
<dbReference type="EMBL" id="BK015673">
    <property type="protein sequence ID" value="DAE19313.1"/>
    <property type="molecule type" value="Genomic_DNA"/>
</dbReference>
<evidence type="ECO:0000313" key="2">
    <source>
        <dbReference type="EMBL" id="DAE19313.1"/>
    </source>
</evidence>
<evidence type="ECO:0000256" key="1">
    <source>
        <dbReference type="SAM" id="MobiDB-lite"/>
    </source>
</evidence>
<organism evidence="2">
    <name type="scientific">Siphoviridae sp. ctmdT21</name>
    <dbReference type="NCBI Taxonomy" id="2825653"/>
    <lineage>
        <taxon>Viruses</taxon>
        <taxon>Duplodnaviria</taxon>
        <taxon>Heunggongvirae</taxon>
        <taxon>Uroviricota</taxon>
        <taxon>Caudoviricetes</taxon>
    </lineage>
</organism>
<sequence>MENEIKSEEISNEESLKAEKDPITVPVKFNHETRELNLEDAAMLAQKGLKYDMISSDYERLKNLAGSEAISVSELLNRFEKGREEKRLEQIEEKCGGDKDFARHILELEQKNSKSDPIKEINEYFPSIKDISQLPQCVIDKSLERGSNLLDEYLRYRAAENLKKKENTTNFNAARNSSIGSQKNSGFNSDIESDEFIRGIWGE</sequence>
<feature type="region of interest" description="Disordered" evidence="1">
    <location>
        <begin position="1"/>
        <end position="22"/>
    </location>
</feature>
<proteinExistence type="predicted"/>
<name>A0A8S5QKI8_9CAUD</name>
<reference evidence="2" key="1">
    <citation type="journal article" date="2021" name="Proc. Natl. Acad. Sci. U.S.A.">
        <title>A Catalog of Tens of Thousands of Viruses from Human Metagenomes Reveals Hidden Associations with Chronic Diseases.</title>
        <authorList>
            <person name="Tisza M.J."/>
            <person name="Buck C.B."/>
        </authorList>
    </citation>
    <scope>NUCLEOTIDE SEQUENCE</scope>
    <source>
        <strain evidence="2">CtmdT21</strain>
    </source>
</reference>
<protein>
    <submittedName>
        <fullName evidence="2">Uncharacterized protein</fullName>
    </submittedName>
</protein>